<dbReference type="InterPro" id="IPR007750">
    <property type="entry name" value="DUF674"/>
</dbReference>
<reference evidence="2" key="1">
    <citation type="journal article" date="2019" name="Gigascience">
        <title>De novo genome assembly of the endangered Acer yangbiense, a plant species with extremely small populations endemic to Yunnan Province, China.</title>
        <authorList>
            <person name="Yang J."/>
            <person name="Wariss H.M."/>
            <person name="Tao L."/>
            <person name="Zhang R."/>
            <person name="Yun Q."/>
            <person name="Hollingsworth P."/>
            <person name="Dao Z."/>
            <person name="Luo G."/>
            <person name="Guo H."/>
            <person name="Ma Y."/>
            <person name="Sun W."/>
        </authorList>
    </citation>
    <scope>NUCLEOTIDE SEQUENCE [LARGE SCALE GENOMIC DNA]</scope>
    <source>
        <strain evidence="2">cv. Malutang</strain>
    </source>
</reference>
<proteinExistence type="predicted"/>
<gene>
    <name evidence="1" type="ORF">EZV62_025568</name>
</gene>
<dbReference type="AlphaFoldDB" id="A0A5C7GY62"/>
<organism evidence="1 2">
    <name type="scientific">Acer yangbiense</name>
    <dbReference type="NCBI Taxonomy" id="1000413"/>
    <lineage>
        <taxon>Eukaryota</taxon>
        <taxon>Viridiplantae</taxon>
        <taxon>Streptophyta</taxon>
        <taxon>Embryophyta</taxon>
        <taxon>Tracheophyta</taxon>
        <taxon>Spermatophyta</taxon>
        <taxon>Magnoliopsida</taxon>
        <taxon>eudicotyledons</taxon>
        <taxon>Gunneridae</taxon>
        <taxon>Pentapetalae</taxon>
        <taxon>rosids</taxon>
        <taxon>malvids</taxon>
        <taxon>Sapindales</taxon>
        <taxon>Sapindaceae</taxon>
        <taxon>Hippocastanoideae</taxon>
        <taxon>Acereae</taxon>
        <taxon>Acer</taxon>
    </lineage>
</organism>
<dbReference type="PANTHER" id="PTHR33103">
    <property type="entry name" value="OS01G0153900 PROTEIN"/>
    <property type="match status" value="1"/>
</dbReference>
<evidence type="ECO:0008006" key="3">
    <source>
        <dbReference type="Google" id="ProtNLM"/>
    </source>
</evidence>
<dbReference type="Proteomes" id="UP000323000">
    <property type="component" value="Chromosome 12"/>
</dbReference>
<sequence>MAAPNMKLKLFIDTKGQKVLFTEAGKDFVDFLFYLLSLPVATVIRLLKQKSLVGCLPDLYESIENLSQTYMQSNRDKYTLLYPCNPIRTSDVPLLLSDLKTRKVYRCNCTYYLAYVANSICPSCRANMNVEVLDLEAQVTSKVSNSSGFIKDLVTYIVTDNLEFKPMSAANVVSLFSKSSVKVKEVSELEVKVVEFGADECLKILKSSMECKVVFTSVFL</sequence>
<dbReference type="Pfam" id="PF05056">
    <property type="entry name" value="DUF674"/>
    <property type="match status" value="1"/>
</dbReference>
<dbReference type="OrthoDB" id="2014278at2759"/>
<accession>A0A5C7GY62</accession>
<name>A0A5C7GY62_9ROSI</name>
<protein>
    <recommendedName>
        <fullName evidence="3">DUF674 domain-containing protein</fullName>
    </recommendedName>
</protein>
<comment type="caution">
    <text evidence="1">The sequence shown here is derived from an EMBL/GenBank/DDBJ whole genome shotgun (WGS) entry which is preliminary data.</text>
</comment>
<evidence type="ECO:0000313" key="1">
    <source>
        <dbReference type="EMBL" id="TXG49693.1"/>
    </source>
</evidence>
<keyword evidence="2" id="KW-1185">Reference proteome</keyword>
<evidence type="ECO:0000313" key="2">
    <source>
        <dbReference type="Proteomes" id="UP000323000"/>
    </source>
</evidence>
<dbReference type="PANTHER" id="PTHR33103:SF19">
    <property type="entry name" value="OS09G0544700 PROTEIN"/>
    <property type="match status" value="1"/>
</dbReference>
<dbReference type="EMBL" id="VAHF01000012">
    <property type="protein sequence ID" value="TXG49693.1"/>
    <property type="molecule type" value="Genomic_DNA"/>
</dbReference>